<reference evidence="5" key="1">
    <citation type="journal article" date="2019" name="Int. J. Syst. Evol. Microbiol.">
        <title>The Global Catalogue of Microorganisms (GCM) 10K type strain sequencing project: providing services to taxonomists for standard genome sequencing and annotation.</title>
        <authorList>
            <consortium name="The Broad Institute Genomics Platform"/>
            <consortium name="The Broad Institute Genome Sequencing Center for Infectious Disease"/>
            <person name="Wu L."/>
            <person name="Ma J."/>
        </authorList>
    </citation>
    <scope>NUCLEOTIDE SEQUENCE [LARGE SCALE GENOMIC DNA]</scope>
    <source>
        <strain evidence="5">NBRC 111756</strain>
    </source>
</reference>
<evidence type="ECO:0000259" key="3">
    <source>
        <dbReference type="Pfam" id="PF00441"/>
    </source>
</evidence>
<dbReference type="InterPro" id="IPR009075">
    <property type="entry name" value="AcylCo_DH/oxidase_C"/>
</dbReference>
<dbReference type="Proteomes" id="UP001596422">
    <property type="component" value="Unassembled WGS sequence"/>
</dbReference>
<dbReference type="SUPFAM" id="SSF47203">
    <property type="entry name" value="Acyl-CoA dehydrogenase C-terminal domain-like"/>
    <property type="match status" value="1"/>
</dbReference>
<evidence type="ECO:0000256" key="1">
    <source>
        <dbReference type="ARBA" id="ARBA00022630"/>
    </source>
</evidence>
<protein>
    <submittedName>
        <fullName evidence="4">Acyl-CoA dehydrogenase family protein</fullName>
    </submittedName>
</protein>
<evidence type="ECO:0000256" key="2">
    <source>
        <dbReference type="ARBA" id="ARBA00023002"/>
    </source>
</evidence>
<dbReference type="RefSeq" id="WP_379910548.1">
    <property type="nucleotide sequence ID" value="NZ_JBHSWE010000001.1"/>
</dbReference>
<feature type="domain" description="Acyl-CoA dehydrogenase/oxidase C-terminal" evidence="3">
    <location>
        <begin position="14"/>
        <end position="122"/>
    </location>
</feature>
<evidence type="ECO:0000313" key="4">
    <source>
        <dbReference type="EMBL" id="MFC6672083.1"/>
    </source>
</evidence>
<dbReference type="Gene3D" id="1.20.140.10">
    <property type="entry name" value="Butyryl-CoA Dehydrogenase, subunit A, domain 3"/>
    <property type="match status" value="1"/>
</dbReference>
<dbReference type="InterPro" id="IPR036250">
    <property type="entry name" value="AcylCo_DH-like_C"/>
</dbReference>
<gene>
    <name evidence="4" type="ORF">ACFQDL_19945</name>
</gene>
<sequence>MQLYRDNRAAADVDPTVREAVMRAWMDAEAYTLNTYMTASRLIKGGRIGPESSTNKIFWSELDQQMHETALSILGARAELKPHSAGADGVGRWLEGFLFAQAGPIYAGTNEIQRNIIAERMLGMPRN</sequence>
<keyword evidence="5" id="KW-1185">Reference proteome</keyword>
<dbReference type="PANTHER" id="PTHR43292">
    <property type="entry name" value="ACYL-COA DEHYDROGENASE"/>
    <property type="match status" value="1"/>
</dbReference>
<dbReference type="InterPro" id="IPR052161">
    <property type="entry name" value="Mycobact_Acyl-CoA_DH"/>
</dbReference>
<accession>A0ABW2A3S6</accession>
<dbReference type="Pfam" id="PF00441">
    <property type="entry name" value="Acyl-CoA_dh_1"/>
    <property type="match status" value="1"/>
</dbReference>
<keyword evidence="2" id="KW-0560">Oxidoreductase</keyword>
<dbReference type="PANTHER" id="PTHR43292:SF3">
    <property type="entry name" value="ACYL-COA DEHYDROGENASE FADE29"/>
    <property type="match status" value="1"/>
</dbReference>
<comment type="caution">
    <text evidence="4">The sequence shown here is derived from an EMBL/GenBank/DDBJ whole genome shotgun (WGS) entry which is preliminary data.</text>
</comment>
<dbReference type="EMBL" id="JBHSWE010000001">
    <property type="protein sequence ID" value="MFC6672083.1"/>
    <property type="molecule type" value="Genomic_DNA"/>
</dbReference>
<proteinExistence type="predicted"/>
<evidence type="ECO:0000313" key="5">
    <source>
        <dbReference type="Proteomes" id="UP001596422"/>
    </source>
</evidence>
<keyword evidence="1" id="KW-0285">Flavoprotein</keyword>
<name>A0ABW2A3S6_9GAMM</name>
<organism evidence="4 5">
    <name type="scientific">Marinobacterium aestuariivivens</name>
    <dbReference type="NCBI Taxonomy" id="1698799"/>
    <lineage>
        <taxon>Bacteria</taxon>
        <taxon>Pseudomonadati</taxon>
        <taxon>Pseudomonadota</taxon>
        <taxon>Gammaproteobacteria</taxon>
        <taxon>Oceanospirillales</taxon>
        <taxon>Oceanospirillaceae</taxon>
        <taxon>Marinobacterium</taxon>
    </lineage>
</organism>